<dbReference type="Gene3D" id="3.15.20.10">
    <property type="entry name" value="Bactericidal permeability-increasing protein, domain 2"/>
    <property type="match status" value="1"/>
</dbReference>
<evidence type="ECO:0000313" key="4">
    <source>
        <dbReference type="WBParaSite" id="ASIM_0000548201-mRNA-1"/>
    </source>
</evidence>
<reference evidence="2 3" key="2">
    <citation type="submission" date="2018-11" db="EMBL/GenBank/DDBJ databases">
        <authorList>
            <consortium name="Pathogen Informatics"/>
        </authorList>
    </citation>
    <scope>NUCLEOTIDE SEQUENCE [LARGE SCALE GENOMIC DNA]</scope>
</reference>
<dbReference type="Proteomes" id="UP000267096">
    <property type="component" value="Unassembled WGS sequence"/>
</dbReference>
<protein>
    <submittedName>
        <fullName evidence="4">BPI2 domain-containing protein</fullName>
    </submittedName>
</protein>
<evidence type="ECO:0000313" key="2">
    <source>
        <dbReference type="EMBL" id="VDK25265.1"/>
    </source>
</evidence>
<evidence type="ECO:0000256" key="1">
    <source>
        <dbReference type="SAM" id="SignalP"/>
    </source>
</evidence>
<dbReference type="EMBL" id="UYRR01010174">
    <property type="protein sequence ID" value="VDK25265.1"/>
    <property type="molecule type" value="Genomic_DNA"/>
</dbReference>
<dbReference type="AlphaFoldDB" id="A0A0M3JCZ7"/>
<accession>A0A0M3JCZ7</accession>
<dbReference type="WBParaSite" id="ASIM_0000548201-mRNA-1">
    <property type="protein sequence ID" value="ASIM_0000548201-mRNA-1"/>
    <property type="gene ID" value="ASIM_0000548201"/>
</dbReference>
<feature type="signal peptide" evidence="1">
    <location>
        <begin position="1"/>
        <end position="15"/>
    </location>
</feature>
<sequence>MILKTLLIDIIKVFAQSLLHVGVPLPVVDNVTLANDAYIVTKTGFVRISSDFIYEHSIP</sequence>
<reference evidence="4" key="1">
    <citation type="submission" date="2017-02" db="UniProtKB">
        <authorList>
            <consortium name="WormBaseParasite"/>
        </authorList>
    </citation>
    <scope>IDENTIFICATION</scope>
</reference>
<proteinExistence type="predicted"/>
<keyword evidence="3" id="KW-1185">Reference proteome</keyword>
<feature type="chain" id="PRO_5043120916" evidence="1">
    <location>
        <begin position="16"/>
        <end position="59"/>
    </location>
</feature>
<keyword evidence="1" id="KW-0732">Signal</keyword>
<evidence type="ECO:0000313" key="3">
    <source>
        <dbReference type="Proteomes" id="UP000267096"/>
    </source>
</evidence>
<gene>
    <name evidence="2" type="ORF">ASIM_LOCUS5282</name>
</gene>
<name>A0A0M3JCZ7_ANISI</name>
<organism evidence="4">
    <name type="scientific">Anisakis simplex</name>
    <name type="common">Herring worm</name>
    <dbReference type="NCBI Taxonomy" id="6269"/>
    <lineage>
        <taxon>Eukaryota</taxon>
        <taxon>Metazoa</taxon>
        <taxon>Ecdysozoa</taxon>
        <taxon>Nematoda</taxon>
        <taxon>Chromadorea</taxon>
        <taxon>Rhabditida</taxon>
        <taxon>Spirurina</taxon>
        <taxon>Ascaridomorpha</taxon>
        <taxon>Ascaridoidea</taxon>
        <taxon>Anisakidae</taxon>
        <taxon>Anisakis</taxon>
        <taxon>Anisakis simplex complex</taxon>
    </lineage>
</organism>